<dbReference type="FunFam" id="3.40.1390.30:FF:000001">
    <property type="entry name" value="GTP cyclohydrolase 1 type 2"/>
    <property type="match status" value="1"/>
</dbReference>
<dbReference type="PANTHER" id="PTHR13799">
    <property type="entry name" value="NGG1 INTERACTING FACTOR 3"/>
    <property type="match status" value="1"/>
</dbReference>
<evidence type="ECO:0000256" key="6">
    <source>
        <dbReference type="PIRSR" id="PIRSR602678-1"/>
    </source>
</evidence>
<feature type="binding site" evidence="6">
    <location>
        <position position="339"/>
    </location>
    <ligand>
        <name>a divalent metal cation</name>
        <dbReference type="ChEBI" id="CHEBI:60240"/>
        <label>1</label>
    </ligand>
</feature>
<dbReference type="EMBL" id="NFLC01000001">
    <property type="protein sequence ID" value="OUQ11847.1"/>
    <property type="molecule type" value="Genomic_DNA"/>
</dbReference>
<accession>A0A1Y4R2S7</accession>
<comment type="caution">
    <text evidence="7">The sequence shown here is derived from an EMBL/GenBank/DDBJ whole genome shotgun (WGS) entry which is preliminary data.</text>
</comment>
<dbReference type="InterPro" id="IPR036069">
    <property type="entry name" value="DUF34/NIF3_sf"/>
</dbReference>
<sequence>MKLREFIAPFEAYCPKELALEKDFCGLQIGSLDAEIQKVLFTLDVRPQVVEEAIRIGADLIFAKHAPIFRPINQLTDNNPQSKMFLDILQNHINVYVAHTNIDVVADGLNDWFCEVLGLNEVEILQKTQTKALKKLIVYVPETHADQLRQALGEAKAGMLGNYHHMSYTSNGQGRFIPSAQANPTIGQAEQLSIVAEEKIEFIVENQYLPSVLQTMYRVHPYEEPAFEVYDLNPESNGTKVEGIGRIGHLTKPLELSTFIDRVKSAFHLKHLKVIKASHISKRQLISKVAICGGSAEKLYRDALAKEADLYITGDVYYHTAHDMQESGLIVLDPGHHIEVLFADKLKEKYEQWKTANKWQVDLMVSTVNTDPFEII</sequence>
<dbReference type="PANTHER" id="PTHR13799:SF14">
    <property type="entry name" value="GTP CYCLOHYDROLASE 1 TYPE 2 HOMOLOG"/>
    <property type="match status" value="1"/>
</dbReference>
<dbReference type="InterPro" id="IPR002678">
    <property type="entry name" value="DUF34/NIF3"/>
</dbReference>
<proteinExistence type="inferred from homology"/>
<evidence type="ECO:0000256" key="2">
    <source>
        <dbReference type="ARBA" id="ARBA00011643"/>
    </source>
</evidence>
<comment type="subunit">
    <text evidence="2">Homohexamer.</text>
</comment>
<dbReference type="InterPro" id="IPR017221">
    <property type="entry name" value="DUF34/NIF3_bac"/>
</dbReference>
<dbReference type="Proteomes" id="UP000196074">
    <property type="component" value="Unassembled WGS sequence"/>
</dbReference>
<dbReference type="Pfam" id="PF01784">
    <property type="entry name" value="DUF34_NIF3"/>
    <property type="match status" value="1"/>
</dbReference>
<organism evidence="7 8">
    <name type="scientific">Enterococcus cecorum</name>
    <dbReference type="NCBI Taxonomy" id="44008"/>
    <lineage>
        <taxon>Bacteria</taxon>
        <taxon>Bacillati</taxon>
        <taxon>Bacillota</taxon>
        <taxon>Bacilli</taxon>
        <taxon>Lactobacillales</taxon>
        <taxon>Enterococcaceae</taxon>
        <taxon>Enterococcus</taxon>
    </lineage>
</organism>
<evidence type="ECO:0000256" key="4">
    <source>
        <dbReference type="ARBA" id="ARBA00022723"/>
    </source>
</evidence>
<dbReference type="PIRSF" id="PIRSF037489">
    <property type="entry name" value="UCP037489_NIF3_YqfO"/>
    <property type="match status" value="1"/>
</dbReference>
<feature type="binding site" evidence="6">
    <location>
        <position position="103"/>
    </location>
    <ligand>
        <name>a divalent metal cation</name>
        <dbReference type="ChEBI" id="CHEBI:60240"/>
        <label>1</label>
    </ligand>
</feature>
<comment type="similarity">
    <text evidence="1 5">Belongs to the GTP cyclohydrolase I type 2/NIF3 family.</text>
</comment>
<dbReference type="NCBIfam" id="TIGR00486">
    <property type="entry name" value="YbgI_SA1388"/>
    <property type="match status" value="1"/>
</dbReference>
<evidence type="ECO:0000313" key="8">
    <source>
        <dbReference type="Proteomes" id="UP000196074"/>
    </source>
</evidence>
<feature type="binding site" evidence="6">
    <location>
        <position position="65"/>
    </location>
    <ligand>
        <name>a divalent metal cation</name>
        <dbReference type="ChEBI" id="CHEBI:60240"/>
        <label>1</label>
    </ligand>
</feature>
<evidence type="ECO:0000313" key="7">
    <source>
        <dbReference type="EMBL" id="OUQ11847.1"/>
    </source>
</evidence>
<dbReference type="InterPro" id="IPR015867">
    <property type="entry name" value="N-reg_PII/ATP_PRibTrfase_C"/>
</dbReference>
<dbReference type="Gene3D" id="3.30.70.120">
    <property type="match status" value="1"/>
</dbReference>
<name>A0A1Y4R2S7_9ENTE</name>
<gene>
    <name evidence="7" type="ORF">B5E88_00495</name>
</gene>
<feature type="binding site" evidence="6">
    <location>
        <position position="336"/>
    </location>
    <ligand>
        <name>a divalent metal cation</name>
        <dbReference type="ChEBI" id="CHEBI:60240"/>
        <label>1</label>
    </ligand>
</feature>
<evidence type="ECO:0000256" key="1">
    <source>
        <dbReference type="ARBA" id="ARBA00006964"/>
    </source>
</evidence>
<keyword evidence="4 5" id="KW-0479">Metal-binding</keyword>
<evidence type="ECO:0000256" key="3">
    <source>
        <dbReference type="ARBA" id="ARBA00022112"/>
    </source>
</evidence>
<dbReference type="Gene3D" id="3.40.1390.30">
    <property type="entry name" value="NIF3 (NGG1p interacting factor 3)-like"/>
    <property type="match status" value="1"/>
</dbReference>
<evidence type="ECO:0000256" key="5">
    <source>
        <dbReference type="PIRNR" id="PIRNR037489"/>
    </source>
</evidence>
<protein>
    <recommendedName>
        <fullName evidence="3 5">GTP cyclohydrolase 1 type 2 homolog</fullName>
    </recommendedName>
</protein>
<dbReference type="RefSeq" id="WP_087213805.1">
    <property type="nucleotide sequence ID" value="NZ_NFLC01000001.1"/>
</dbReference>
<dbReference type="SUPFAM" id="SSF102705">
    <property type="entry name" value="NIF3 (NGG1p interacting factor 3)-like"/>
    <property type="match status" value="1"/>
</dbReference>
<reference evidence="8" key="1">
    <citation type="submission" date="2017-04" db="EMBL/GenBank/DDBJ databases">
        <title>Function of individual gut microbiota members based on whole genome sequencing of pure cultures obtained from chicken caecum.</title>
        <authorList>
            <person name="Medvecky M."/>
            <person name="Cejkova D."/>
            <person name="Polansky O."/>
            <person name="Karasova D."/>
            <person name="Kubasova T."/>
            <person name="Cizek A."/>
            <person name="Rychlik I."/>
        </authorList>
    </citation>
    <scope>NUCLEOTIDE SEQUENCE [LARGE SCALE GENOMIC DNA]</scope>
    <source>
        <strain evidence="8">An144</strain>
    </source>
</reference>
<dbReference type="GO" id="GO:0046872">
    <property type="term" value="F:metal ion binding"/>
    <property type="evidence" value="ECO:0007669"/>
    <property type="project" value="UniProtKB-UniRule"/>
</dbReference>
<dbReference type="GO" id="GO:0005737">
    <property type="term" value="C:cytoplasm"/>
    <property type="evidence" value="ECO:0007669"/>
    <property type="project" value="TreeGrafter"/>
</dbReference>
<dbReference type="AlphaFoldDB" id="A0A1Y4R2S7"/>